<organism evidence="1">
    <name type="scientific">Rhizophora mucronata</name>
    <name type="common">Asiatic mangrove</name>
    <dbReference type="NCBI Taxonomy" id="61149"/>
    <lineage>
        <taxon>Eukaryota</taxon>
        <taxon>Viridiplantae</taxon>
        <taxon>Streptophyta</taxon>
        <taxon>Embryophyta</taxon>
        <taxon>Tracheophyta</taxon>
        <taxon>Spermatophyta</taxon>
        <taxon>Magnoliopsida</taxon>
        <taxon>eudicotyledons</taxon>
        <taxon>Gunneridae</taxon>
        <taxon>Pentapetalae</taxon>
        <taxon>rosids</taxon>
        <taxon>fabids</taxon>
        <taxon>Malpighiales</taxon>
        <taxon>Rhizophoraceae</taxon>
        <taxon>Rhizophora</taxon>
    </lineage>
</organism>
<dbReference type="AlphaFoldDB" id="A0A2P2QWI2"/>
<accession>A0A2P2QWI2</accession>
<sequence>MKVHFLQDQDIMGRRPRLRFFDRR</sequence>
<reference evidence="1" key="1">
    <citation type="submission" date="2018-02" db="EMBL/GenBank/DDBJ databases">
        <title>Rhizophora mucronata_Transcriptome.</title>
        <authorList>
            <person name="Meera S.P."/>
            <person name="Sreeshan A."/>
            <person name="Augustine A."/>
        </authorList>
    </citation>
    <scope>NUCLEOTIDE SEQUENCE</scope>
    <source>
        <tissue evidence="1">Leaf</tissue>
    </source>
</reference>
<dbReference type="EMBL" id="GGEC01090875">
    <property type="protein sequence ID" value="MBX71359.1"/>
    <property type="molecule type" value="Transcribed_RNA"/>
</dbReference>
<proteinExistence type="predicted"/>
<evidence type="ECO:0000313" key="1">
    <source>
        <dbReference type="EMBL" id="MBX71359.1"/>
    </source>
</evidence>
<protein>
    <submittedName>
        <fullName evidence="1">Uncharacterized protein</fullName>
    </submittedName>
</protein>
<name>A0A2P2QWI2_RHIMU</name>